<reference evidence="1 2" key="1">
    <citation type="submission" date="2014-07" db="EMBL/GenBank/DDBJ databases">
        <title>Complete Genome Sequence of Dyella japonica Strain A8 Isolated from Malaysian Tropical Soil.</title>
        <authorList>
            <person name="Hui R.K.H."/>
            <person name="Chen J.-W."/>
            <person name="Chan K.-G."/>
            <person name="Leung F.C.C."/>
        </authorList>
    </citation>
    <scope>NUCLEOTIDE SEQUENCE [LARGE SCALE GENOMIC DNA]</scope>
    <source>
        <strain evidence="1 2">A8</strain>
    </source>
</reference>
<keyword evidence="2" id="KW-1185">Reference proteome</keyword>
<dbReference type="PATRIC" id="fig|1217721.7.peg.1464"/>
<accession>A0A075K4D9</accession>
<dbReference type="PANTHER" id="PTHR48100:SF1">
    <property type="entry name" value="HISTIDINE PHOSPHATASE FAMILY PROTEIN-RELATED"/>
    <property type="match status" value="1"/>
</dbReference>
<dbReference type="InterPro" id="IPR013078">
    <property type="entry name" value="His_Pase_superF_clade-1"/>
</dbReference>
<dbReference type="EMBL" id="CP008884">
    <property type="protein sequence ID" value="AIF47038.1"/>
    <property type="molecule type" value="Genomic_DNA"/>
</dbReference>
<dbReference type="GO" id="GO:0005737">
    <property type="term" value="C:cytoplasm"/>
    <property type="evidence" value="ECO:0007669"/>
    <property type="project" value="TreeGrafter"/>
</dbReference>
<dbReference type="STRING" id="1217721.HY57_07030"/>
<dbReference type="SUPFAM" id="SSF53254">
    <property type="entry name" value="Phosphoglycerate mutase-like"/>
    <property type="match status" value="1"/>
</dbReference>
<dbReference type="RefSeq" id="WP_019466308.1">
    <property type="nucleotide sequence ID" value="NZ_ALOY01000172.1"/>
</dbReference>
<dbReference type="InterPro" id="IPR050275">
    <property type="entry name" value="PGM_Phosphatase"/>
</dbReference>
<dbReference type="Pfam" id="PF00300">
    <property type="entry name" value="His_Phos_1"/>
    <property type="match status" value="1"/>
</dbReference>
<dbReference type="CDD" id="cd07067">
    <property type="entry name" value="HP_PGM_like"/>
    <property type="match status" value="1"/>
</dbReference>
<protein>
    <submittedName>
        <fullName evidence="1">Fructose-2,6-bisphosphatase</fullName>
    </submittedName>
</protein>
<dbReference type="Proteomes" id="UP000027987">
    <property type="component" value="Chromosome"/>
</dbReference>
<dbReference type="KEGG" id="dja:HY57_07030"/>
<dbReference type="InterPro" id="IPR029033">
    <property type="entry name" value="His_PPase_superfam"/>
</dbReference>
<dbReference type="OrthoDB" id="9783269at2"/>
<organism evidence="1 2">
    <name type="scientific">Dyella japonica A8</name>
    <dbReference type="NCBI Taxonomy" id="1217721"/>
    <lineage>
        <taxon>Bacteria</taxon>
        <taxon>Pseudomonadati</taxon>
        <taxon>Pseudomonadota</taxon>
        <taxon>Gammaproteobacteria</taxon>
        <taxon>Lysobacterales</taxon>
        <taxon>Rhodanobacteraceae</taxon>
        <taxon>Dyella</taxon>
    </lineage>
</organism>
<sequence length="192" mass="21104">MIGKHIGIDLLRHGDTGQRSYRGQLDDSLSPLGWSQLRAAIFGRGWDAIVTSPLRRCAEFAQELAGARRVPLRIDPRLAEYHFGQWQGVPIETLAQEQGEALTHFWMNPVAHPPPGGEPFAAFRDRLCAALNDVAEAAQTQRVLVVTHGGVIRLLRCEAEGRDFGEMANIDVPHASLHPLHWAVPQGAQVGT</sequence>
<name>A0A075K4D9_9GAMM</name>
<dbReference type="SMART" id="SM00855">
    <property type="entry name" value="PGAM"/>
    <property type="match status" value="1"/>
</dbReference>
<gene>
    <name evidence="1" type="ORF">HY57_07030</name>
</gene>
<dbReference type="Gene3D" id="3.40.50.1240">
    <property type="entry name" value="Phosphoglycerate mutase-like"/>
    <property type="match status" value="1"/>
</dbReference>
<dbReference type="PANTHER" id="PTHR48100">
    <property type="entry name" value="BROAD-SPECIFICITY PHOSPHATASE YOR283W-RELATED"/>
    <property type="match status" value="1"/>
</dbReference>
<evidence type="ECO:0000313" key="2">
    <source>
        <dbReference type="Proteomes" id="UP000027987"/>
    </source>
</evidence>
<dbReference type="HOGENOM" id="CLU_033323_8_2_6"/>
<dbReference type="AlphaFoldDB" id="A0A075K4D9"/>
<evidence type="ECO:0000313" key="1">
    <source>
        <dbReference type="EMBL" id="AIF47038.1"/>
    </source>
</evidence>
<proteinExistence type="predicted"/>
<dbReference type="GO" id="GO:0016791">
    <property type="term" value="F:phosphatase activity"/>
    <property type="evidence" value="ECO:0007669"/>
    <property type="project" value="TreeGrafter"/>
</dbReference>